<evidence type="ECO:0000313" key="3">
    <source>
        <dbReference type="Proteomes" id="UP000280586"/>
    </source>
</evidence>
<sequence>MNNSANQDYIYFGLTTKECIDINDKEKTPKNNFNFSANDNCQEFYINLKSLEISKTLKLTLVDI</sequence>
<dbReference type="EMBL" id="CP023671">
    <property type="protein sequence ID" value="AYE33242.1"/>
    <property type="molecule type" value="Genomic_DNA"/>
</dbReference>
<evidence type="ECO:0000313" key="1">
    <source>
        <dbReference type="EMBL" id="AYE33242.1"/>
    </source>
</evidence>
<reference evidence="2" key="2">
    <citation type="submission" date="2022-06" db="EMBL/GenBank/DDBJ databases">
        <authorList>
            <person name="Holder M.E."/>
            <person name="Ajami N.J."/>
            <person name="Petrosino J.F."/>
        </authorList>
    </citation>
    <scope>NUCLEOTIDE SEQUENCE</scope>
    <source>
        <strain evidence="2">RMA 8861</strain>
    </source>
</reference>
<proteinExistence type="predicted"/>
<name>A0A9N7PKW7_CLOSE</name>
<dbReference type="GeneID" id="303559367"/>
<dbReference type="OrthoDB" id="9925782at2"/>
<dbReference type="Proteomes" id="UP001055437">
    <property type="component" value="Chromosome"/>
</dbReference>
<accession>A0A9N7PKW7</accession>
<organism evidence="1 3">
    <name type="scientific">Clostridium septicum</name>
    <dbReference type="NCBI Taxonomy" id="1504"/>
    <lineage>
        <taxon>Bacteria</taxon>
        <taxon>Bacillati</taxon>
        <taxon>Bacillota</taxon>
        <taxon>Clostridia</taxon>
        <taxon>Eubacteriales</taxon>
        <taxon>Clostridiaceae</taxon>
        <taxon>Clostridium</taxon>
    </lineage>
</organism>
<keyword evidence="4" id="KW-1185">Reference proteome</keyword>
<dbReference type="AlphaFoldDB" id="A0A9N7PKW7"/>
<protein>
    <submittedName>
        <fullName evidence="1">Uncharacterized protein</fullName>
    </submittedName>
</protein>
<gene>
    <name evidence="1" type="ORF">CP523_01575</name>
    <name evidence="2" type="ORF">NH397_09885</name>
</gene>
<dbReference type="RefSeq" id="WP_066675669.1">
    <property type="nucleotide sequence ID" value="NZ_CABMIZ010000010.1"/>
</dbReference>
<evidence type="ECO:0000313" key="2">
    <source>
        <dbReference type="EMBL" id="USR99815.1"/>
    </source>
</evidence>
<reference evidence="1 3" key="1">
    <citation type="submission" date="2017-09" db="EMBL/GenBank/DDBJ databases">
        <authorList>
            <person name="Thomas P."/>
            <person name="Seyboldt C."/>
        </authorList>
    </citation>
    <scope>NUCLEOTIDE SEQUENCE [LARGE SCALE GENOMIC DNA]</scope>
    <source>
        <strain evidence="1 3">DSM 7534</strain>
    </source>
</reference>
<dbReference type="Proteomes" id="UP000280586">
    <property type="component" value="Chromosome"/>
</dbReference>
<dbReference type="EMBL" id="CP099799">
    <property type="protein sequence ID" value="USR99815.1"/>
    <property type="molecule type" value="Genomic_DNA"/>
</dbReference>
<dbReference type="KEGG" id="csep:CP523_01575"/>
<evidence type="ECO:0000313" key="4">
    <source>
        <dbReference type="Proteomes" id="UP001055437"/>
    </source>
</evidence>